<accession>A0ABT2JDN5</accession>
<gene>
    <name evidence="1" type="ORF">JT362_22325</name>
</gene>
<name>A0ABT2JDN5_9PSEU</name>
<evidence type="ECO:0000313" key="2">
    <source>
        <dbReference type="Proteomes" id="UP001156441"/>
    </source>
</evidence>
<proteinExistence type="predicted"/>
<keyword evidence="2" id="KW-1185">Reference proteome</keyword>
<dbReference type="EMBL" id="JAFFZE010000016">
    <property type="protein sequence ID" value="MCT2585858.1"/>
    <property type="molecule type" value="Genomic_DNA"/>
</dbReference>
<protein>
    <recommendedName>
        <fullName evidence="3">SMI1/KNR4 family protein</fullName>
    </recommendedName>
</protein>
<organism evidence="1 2">
    <name type="scientific">Actinophytocola gossypii</name>
    <dbReference type="NCBI Taxonomy" id="2812003"/>
    <lineage>
        <taxon>Bacteria</taxon>
        <taxon>Bacillati</taxon>
        <taxon>Actinomycetota</taxon>
        <taxon>Actinomycetes</taxon>
        <taxon>Pseudonocardiales</taxon>
        <taxon>Pseudonocardiaceae</taxon>
    </lineage>
</organism>
<comment type="caution">
    <text evidence="1">The sequence shown here is derived from an EMBL/GenBank/DDBJ whole genome shotgun (WGS) entry which is preliminary data.</text>
</comment>
<sequence>MVDGDFRRGNISVSGMSPSNSVLFALDNRDAPFDRAYLVFDGAPEPRVVYAGSEVSEFEDLHAYLTSWLRTLA</sequence>
<reference evidence="1 2" key="1">
    <citation type="submission" date="2021-02" db="EMBL/GenBank/DDBJ databases">
        <title>Actinophytocola xerophila sp. nov., isolated from soil of cotton cropping field.</title>
        <authorList>
            <person name="Huang R."/>
            <person name="Chen X."/>
            <person name="Ge X."/>
            <person name="Liu W."/>
        </authorList>
    </citation>
    <scope>NUCLEOTIDE SEQUENCE [LARGE SCALE GENOMIC DNA]</scope>
    <source>
        <strain evidence="1 2">S1-96</strain>
    </source>
</reference>
<evidence type="ECO:0000313" key="1">
    <source>
        <dbReference type="EMBL" id="MCT2585858.1"/>
    </source>
</evidence>
<dbReference type="Proteomes" id="UP001156441">
    <property type="component" value="Unassembled WGS sequence"/>
</dbReference>
<evidence type="ECO:0008006" key="3">
    <source>
        <dbReference type="Google" id="ProtNLM"/>
    </source>
</evidence>
<dbReference type="RefSeq" id="WP_260193586.1">
    <property type="nucleotide sequence ID" value="NZ_JAFFZE010000016.1"/>
</dbReference>